<keyword evidence="5" id="KW-1185">Reference proteome</keyword>
<evidence type="ECO:0000256" key="1">
    <source>
        <dbReference type="ARBA" id="ARBA00022553"/>
    </source>
</evidence>
<dbReference type="RefSeq" id="WP_229805214.1">
    <property type="nucleotide sequence ID" value="NZ_BMXR01000002.1"/>
</dbReference>
<dbReference type="EMBL" id="BMXR01000002">
    <property type="protein sequence ID" value="GGX44207.1"/>
    <property type="molecule type" value="Genomic_DNA"/>
</dbReference>
<dbReference type="SMART" id="SM00448">
    <property type="entry name" value="REC"/>
    <property type="match status" value="1"/>
</dbReference>
<comment type="caution">
    <text evidence="4">The sequence shown here is derived from an EMBL/GenBank/DDBJ whole genome shotgun (WGS) entry which is preliminary data.</text>
</comment>
<reference evidence="4" key="1">
    <citation type="journal article" date="2014" name="Int. J. Syst. Evol. Microbiol.">
        <title>Complete genome sequence of Corynebacterium casei LMG S-19264T (=DSM 44701T), isolated from a smear-ripened cheese.</title>
        <authorList>
            <consortium name="US DOE Joint Genome Institute (JGI-PGF)"/>
            <person name="Walter F."/>
            <person name="Albersmeier A."/>
            <person name="Kalinowski J."/>
            <person name="Ruckert C."/>
        </authorList>
    </citation>
    <scope>NUCLEOTIDE SEQUENCE</scope>
    <source>
        <strain evidence="4">KCTC 22169</strain>
    </source>
</reference>
<feature type="domain" description="Response regulatory" evidence="3">
    <location>
        <begin position="4"/>
        <end position="119"/>
    </location>
</feature>
<dbReference type="PANTHER" id="PTHR44591:SF24">
    <property type="entry name" value="PROTEIN-GLUTAMATE METHYLESTERASE_PROTEIN-GLUTAMINE GLUTAMINASE 1"/>
    <property type="match status" value="1"/>
</dbReference>
<dbReference type="PANTHER" id="PTHR44591">
    <property type="entry name" value="STRESS RESPONSE REGULATOR PROTEIN 1"/>
    <property type="match status" value="1"/>
</dbReference>
<reference evidence="4" key="2">
    <citation type="submission" date="2020-09" db="EMBL/GenBank/DDBJ databases">
        <authorList>
            <person name="Sun Q."/>
            <person name="Kim S."/>
        </authorList>
    </citation>
    <scope>NUCLEOTIDE SEQUENCE</scope>
    <source>
        <strain evidence="4">KCTC 22169</strain>
    </source>
</reference>
<accession>A0A918K210</accession>
<dbReference type="Pfam" id="PF00072">
    <property type="entry name" value="Response_reg"/>
    <property type="match status" value="1"/>
</dbReference>
<dbReference type="AlphaFoldDB" id="A0A918K210"/>
<dbReference type="Gene3D" id="3.40.50.2300">
    <property type="match status" value="1"/>
</dbReference>
<dbReference type="PROSITE" id="PS50110">
    <property type="entry name" value="RESPONSE_REGULATORY"/>
    <property type="match status" value="1"/>
</dbReference>
<protein>
    <recommendedName>
        <fullName evidence="3">Response regulatory domain-containing protein</fullName>
    </recommendedName>
</protein>
<keyword evidence="1 2" id="KW-0597">Phosphoprotein</keyword>
<evidence type="ECO:0000256" key="2">
    <source>
        <dbReference type="PROSITE-ProRule" id="PRU00169"/>
    </source>
</evidence>
<dbReference type="CDD" id="cd17593">
    <property type="entry name" value="REC_CheC-like"/>
    <property type="match status" value="1"/>
</dbReference>
<evidence type="ECO:0000313" key="4">
    <source>
        <dbReference type="EMBL" id="GGX44207.1"/>
    </source>
</evidence>
<feature type="modified residue" description="4-aspartylphosphate" evidence="2">
    <location>
        <position position="54"/>
    </location>
</feature>
<dbReference type="InterPro" id="IPR011006">
    <property type="entry name" value="CheY-like_superfamily"/>
</dbReference>
<proteinExistence type="predicted"/>
<dbReference type="SUPFAM" id="SSF52172">
    <property type="entry name" value="CheY-like"/>
    <property type="match status" value="1"/>
</dbReference>
<evidence type="ECO:0000259" key="3">
    <source>
        <dbReference type="PROSITE" id="PS50110"/>
    </source>
</evidence>
<dbReference type="Proteomes" id="UP000626148">
    <property type="component" value="Unassembled WGS sequence"/>
</dbReference>
<sequence>MSIPVLICDDSSFARKQVQRALPKGWDVEVTFAGNGEEGLTAIRDGKGDVVFLDLTMPVMDGFQMLEVVKQEDLPAMVIVISGDIQPEAMERVKRLGALDFIKKPVDPDRLKQVLAEFGIYAE</sequence>
<gene>
    <name evidence="4" type="ORF">GCM10007392_08740</name>
</gene>
<evidence type="ECO:0000313" key="5">
    <source>
        <dbReference type="Proteomes" id="UP000626148"/>
    </source>
</evidence>
<dbReference type="InterPro" id="IPR001789">
    <property type="entry name" value="Sig_transdc_resp-reg_receiver"/>
</dbReference>
<dbReference type="GO" id="GO:0000160">
    <property type="term" value="P:phosphorelay signal transduction system"/>
    <property type="evidence" value="ECO:0007669"/>
    <property type="project" value="InterPro"/>
</dbReference>
<organism evidence="4 5">
    <name type="scientific">Saccharospirillum salsuginis</name>
    <dbReference type="NCBI Taxonomy" id="418750"/>
    <lineage>
        <taxon>Bacteria</taxon>
        <taxon>Pseudomonadati</taxon>
        <taxon>Pseudomonadota</taxon>
        <taxon>Gammaproteobacteria</taxon>
        <taxon>Oceanospirillales</taxon>
        <taxon>Saccharospirillaceae</taxon>
        <taxon>Saccharospirillum</taxon>
    </lineage>
</organism>
<name>A0A918K210_9GAMM</name>
<dbReference type="InterPro" id="IPR050595">
    <property type="entry name" value="Bact_response_regulator"/>
</dbReference>